<evidence type="ECO:0000313" key="2">
    <source>
        <dbReference type="Proteomes" id="UP000028664"/>
    </source>
</evidence>
<dbReference type="EMBL" id="KM051843">
    <property type="protein sequence ID" value="AII28113.1"/>
    <property type="molecule type" value="Genomic_DNA"/>
</dbReference>
<proteinExistence type="predicted"/>
<name>A0A076G933_9CAUD</name>
<keyword evidence="2" id="KW-1185">Reference proteome</keyword>
<dbReference type="KEGG" id="vg:20283499"/>
<protein>
    <submittedName>
        <fullName evidence="1">Uncharacterized protein</fullName>
    </submittedName>
</protein>
<accession>A0A076G933</accession>
<evidence type="ECO:0000313" key="1">
    <source>
        <dbReference type="EMBL" id="AII28113.1"/>
    </source>
</evidence>
<dbReference type="OrthoDB" id="17175at10239"/>
<dbReference type="RefSeq" id="YP_009056481.1">
    <property type="nucleotide sequence ID" value="NC_024792.1"/>
</dbReference>
<reference evidence="1 2" key="1">
    <citation type="submission" date="2014-06" db="EMBL/GenBank/DDBJ databases">
        <title>Bioinformatic genomic analysis of Bacillus phage Bobb.</title>
        <authorList>
            <person name="Lewis H.M.N."/>
            <person name="Temple L."/>
            <person name="Barth R.N."/>
            <person name="Bowles K.M."/>
            <person name="Churchin D.I."/>
            <person name="Scott-Croshaw C."/>
            <person name="Glasgow G.H."/>
            <person name="Gloe M.W."/>
            <person name="McGough T.M."/>
            <person name="Nutbrown S.A."/>
            <person name="Romulus S.R."/>
            <person name="Sanders K.A.M."/>
            <person name="Diachok C.R."/>
            <person name="Serigano J.P."/>
            <person name="Shin D."/>
            <person name="Suresh M.H."/>
            <person name="Conner A.R.N."/>
            <person name="Korba R.M."/>
            <person name="Livermore R.J."/>
            <person name="Rohlf M.B."/>
            <person name="Utterback S.D."/>
            <person name="Wilson V.E."/>
        </authorList>
    </citation>
    <scope>NUCLEOTIDE SEQUENCE [LARGE SCALE GENOMIC DNA]</scope>
</reference>
<dbReference type="GeneID" id="20283499"/>
<sequence>MSRREIVEKRRSVFSSAEKYNTFKVGDRRVHSPRLCVVCARPLTSLVLAEQRYVTSVSHVHAHFAGGITVDICSNINSCANRIEKLREESR</sequence>
<dbReference type="Proteomes" id="UP000028664">
    <property type="component" value="Segment"/>
</dbReference>
<organism evidence="1 2">
    <name type="scientific">Bacillus phage Bobb</name>
    <dbReference type="NCBI Taxonomy" id="1527469"/>
    <lineage>
        <taxon>Viruses</taxon>
        <taxon>Duplodnaviria</taxon>
        <taxon>Heunggongvirae</taxon>
        <taxon>Uroviricota</taxon>
        <taxon>Caudoviricetes</taxon>
        <taxon>Herelleviridae</taxon>
        <taxon>Bastillevirinae</taxon>
        <taxon>Agatevirus</taxon>
        <taxon>Agatevirus bobb</taxon>
    </lineage>
</organism>